<dbReference type="KEGG" id="lgi:LOTGIDRAFT_120239"/>
<dbReference type="AlphaFoldDB" id="V4A7L8"/>
<dbReference type="FunFam" id="3.40.50.720:FF:000084">
    <property type="entry name" value="Short-chain dehydrogenase reductase"/>
    <property type="match status" value="1"/>
</dbReference>
<sequence length="260" mass="28464">LTFIIGASSGIGEGTAVMFASYGSKLVLSGRSEENLKRVKGRCIEAGLPEQKVVYFAGDLCNNDVRKRLIELANEKFNQLDVLVNNAGICHLVDLSVTTPEYYDDMMNTNVRAQFFLTQHAIPHLKKSKGNIVNVSSQFSTMAVPQMYGVYCMTKATIDMFTKCLALELGPHGIRVNSVNPGSVVSNLEKRGPTGLSDKTYNYFLGLEKNRHPIGRGGLPEDIAWAIVFLACDKSSFISGERMYVDGASQHVTGSVENPE</sequence>
<dbReference type="Proteomes" id="UP000030746">
    <property type="component" value="Unassembled WGS sequence"/>
</dbReference>
<evidence type="ECO:0000313" key="2">
    <source>
        <dbReference type="Proteomes" id="UP000030746"/>
    </source>
</evidence>
<evidence type="ECO:0000313" key="1">
    <source>
        <dbReference type="EMBL" id="ESO92742.1"/>
    </source>
</evidence>
<feature type="non-terminal residue" evidence="1">
    <location>
        <position position="1"/>
    </location>
</feature>
<dbReference type="RefSeq" id="XP_009056431.1">
    <property type="nucleotide sequence ID" value="XM_009058183.1"/>
</dbReference>
<reference evidence="1 2" key="1">
    <citation type="journal article" date="2013" name="Nature">
        <title>Insights into bilaterian evolution from three spiralian genomes.</title>
        <authorList>
            <person name="Simakov O."/>
            <person name="Marletaz F."/>
            <person name="Cho S.J."/>
            <person name="Edsinger-Gonzales E."/>
            <person name="Havlak P."/>
            <person name="Hellsten U."/>
            <person name="Kuo D.H."/>
            <person name="Larsson T."/>
            <person name="Lv J."/>
            <person name="Arendt D."/>
            <person name="Savage R."/>
            <person name="Osoegawa K."/>
            <person name="de Jong P."/>
            <person name="Grimwood J."/>
            <person name="Chapman J.A."/>
            <person name="Shapiro H."/>
            <person name="Aerts A."/>
            <person name="Otillar R.P."/>
            <person name="Terry A.Y."/>
            <person name="Boore J.L."/>
            <person name="Grigoriev I.V."/>
            <person name="Lindberg D.R."/>
            <person name="Seaver E.C."/>
            <person name="Weisblat D.A."/>
            <person name="Putnam N.H."/>
            <person name="Rokhsar D.S."/>
        </authorList>
    </citation>
    <scope>NUCLEOTIDE SEQUENCE [LARGE SCALE GENOMIC DNA]</scope>
</reference>
<dbReference type="CTD" id="20231840"/>
<organism evidence="1 2">
    <name type="scientific">Lottia gigantea</name>
    <name type="common">Giant owl limpet</name>
    <dbReference type="NCBI Taxonomy" id="225164"/>
    <lineage>
        <taxon>Eukaryota</taxon>
        <taxon>Metazoa</taxon>
        <taxon>Spiralia</taxon>
        <taxon>Lophotrochozoa</taxon>
        <taxon>Mollusca</taxon>
        <taxon>Gastropoda</taxon>
        <taxon>Patellogastropoda</taxon>
        <taxon>Lottioidea</taxon>
        <taxon>Lottiidae</taxon>
        <taxon>Lottia</taxon>
    </lineage>
</organism>
<dbReference type="GeneID" id="20231840"/>
<dbReference type="InterPro" id="IPR002347">
    <property type="entry name" value="SDR_fam"/>
</dbReference>
<dbReference type="STRING" id="225164.V4A7L8"/>
<dbReference type="Gene3D" id="3.40.50.720">
    <property type="entry name" value="NAD(P)-binding Rossmann-like Domain"/>
    <property type="match status" value="1"/>
</dbReference>
<dbReference type="Pfam" id="PF13561">
    <property type="entry name" value="adh_short_C2"/>
    <property type="match status" value="1"/>
</dbReference>
<dbReference type="OrthoDB" id="6046936at2759"/>
<dbReference type="PANTHER" id="PTHR43975">
    <property type="entry name" value="ZGC:101858"/>
    <property type="match status" value="1"/>
</dbReference>
<dbReference type="PRINTS" id="PR00080">
    <property type="entry name" value="SDRFAMILY"/>
</dbReference>
<dbReference type="PRINTS" id="PR00081">
    <property type="entry name" value="GDHRDH"/>
</dbReference>
<proteinExistence type="predicted"/>
<dbReference type="EMBL" id="KB202014">
    <property type="protein sequence ID" value="ESO92742.1"/>
    <property type="molecule type" value="Genomic_DNA"/>
</dbReference>
<gene>
    <name evidence="1" type="ORF">LOTGIDRAFT_120239</name>
</gene>
<dbReference type="InterPro" id="IPR036291">
    <property type="entry name" value="NAD(P)-bd_dom_sf"/>
</dbReference>
<dbReference type="PANTHER" id="PTHR43975:SF2">
    <property type="entry name" value="EG:BACR7A4.14 PROTEIN-RELATED"/>
    <property type="match status" value="1"/>
</dbReference>
<accession>V4A7L8</accession>
<dbReference type="SUPFAM" id="SSF51735">
    <property type="entry name" value="NAD(P)-binding Rossmann-fold domains"/>
    <property type="match status" value="1"/>
</dbReference>
<dbReference type="OMA" id="MYRDMND"/>
<dbReference type="HOGENOM" id="CLU_010194_1_0_1"/>
<keyword evidence="2" id="KW-1185">Reference proteome</keyword>
<protein>
    <submittedName>
        <fullName evidence="1">Uncharacterized protein</fullName>
    </submittedName>
</protein>
<name>V4A7L8_LOTGI</name>